<evidence type="ECO:0000313" key="6">
    <source>
        <dbReference type="Proteomes" id="UP000320216"/>
    </source>
</evidence>
<dbReference type="OrthoDB" id="9805924at2"/>
<protein>
    <submittedName>
        <fullName evidence="5">GNAT family N-acetyltransferase</fullName>
    </submittedName>
</protein>
<evidence type="ECO:0000256" key="1">
    <source>
        <dbReference type="ARBA" id="ARBA00022679"/>
    </source>
</evidence>
<dbReference type="InterPro" id="IPR016181">
    <property type="entry name" value="Acyl_CoA_acyltransferase"/>
</dbReference>
<dbReference type="KEGG" id="huw:FPZ11_03720"/>
<accession>A0A5B8M028</accession>
<feature type="compositionally biased region" description="Acidic residues" evidence="3">
    <location>
        <begin position="221"/>
        <end position="233"/>
    </location>
</feature>
<feature type="compositionally biased region" description="Basic and acidic residues" evidence="3">
    <location>
        <begin position="234"/>
        <end position="247"/>
    </location>
</feature>
<feature type="domain" description="N-acetyltransferase" evidence="4">
    <location>
        <begin position="3"/>
        <end position="150"/>
    </location>
</feature>
<dbReference type="GO" id="GO:0008080">
    <property type="term" value="F:N-acetyltransferase activity"/>
    <property type="evidence" value="ECO:0007669"/>
    <property type="project" value="TreeGrafter"/>
</dbReference>
<dbReference type="RefSeq" id="WP_146318483.1">
    <property type="nucleotide sequence ID" value="NZ_CP042305.1"/>
</dbReference>
<proteinExistence type="predicted"/>
<dbReference type="EMBL" id="CP042305">
    <property type="protein sequence ID" value="QDZ14007.1"/>
    <property type="molecule type" value="Genomic_DNA"/>
</dbReference>
<gene>
    <name evidence="5" type="ORF">FPZ11_03720</name>
</gene>
<name>A0A5B8M028_9MICO</name>
<evidence type="ECO:0000313" key="5">
    <source>
        <dbReference type="EMBL" id="QDZ14007.1"/>
    </source>
</evidence>
<keyword evidence="1 5" id="KW-0808">Transferase</keyword>
<evidence type="ECO:0000256" key="3">
    <source>
        <dbReference type="SAM" id="MobiDB-lite"/>
    </source>
</evidence>
<organism evidence="5 6">
    <name type="scientific">Humibacter ginsenosidimutans</name>
    <dbReference type="NCBI Taxonomy" id="2599293"/>
    <lineage>
        <taxon>Bacteria</taxon>
        <taxon>Bacillati</taxon>
        <taxon>Actinomycetota</taxon>
        <taxon>Actinomycetes</taxon>
        <taxon>Micrococcales</taxon>
        <taxon>Microbacteriaceae</taxon>
        <taxon>Humibacter</taxon>
    </lineage>
</organism>
<dbReference type="Gene3D" id="3.40.630.30">
    <property type="match status" value="1"/>
</dbReference>
<dbReference type="Proteomes" id="UP000320216">
    <property type="component" value="Chromosome"/>
</dbReference>
<feature type="region of interest" description="Disordered" evidence="3">
    <location>
        <begin position="176"/>
        <end position="247"/>
    </location>
</feature>
<dbReference type="InterPro" id="IPR000182">
    <property type="entry name" value="GNAT_dom"/>
</dbReference>
<evidence type="ECO:0000259" key="4">
    <source>
        <dbReference type="PROSITE" id="PS51186"/>
    </source>
</evidence>
<dbReference type="InterPro" id="IPR051016">
    <property type="entry name" value="Diverse_Substrate_AcTransf"/>
</dbReference>
<dbReference type="CDD" id="cd04301">
    <property type="entry name" value="NAT_SF"/>
    <property type="match status" value="1"/>
</dbReference>
<dbReference type="PROSITE" id="PS51186">
    <property type="entry name" value="GNAT"/>
    <property type="match status" value="1"/>
</dbReference>
<reference evidence="5 6" key="1">
    <citation type="submission" date="2019-07" db="EMBL/GenBank/DDBJ databases">
        <title>Full genome sequence of Humibacter sp. WJ7-1.</title>
        <authorList>
            <person name="Im W.-T."/>
        </authorList>
    </citation>
    <scope>NUCLEOTIDE SEQUENCE [LARGE SCALE GENOMIC DNA]</scope>
    <source>
        <strain evidence="5 6">WJ7-1</strain>
    </source>
</reference>
<dbReference type="Pfam" id="PF00583">
    <property type="entry name" value="Acetyltransf_1"/>
    <property type="match status" value="1"/>
</dbReference>
<dbReference type="AlphaFoldDB" id="A0A5B8M028"/>
<dbReference type="PANTHER" id="PTHR10545:SF42">
    <property type="entry name" value="ACETYLTRANSFERASE"/>
    <property type="match status" value="1"/>
</dbReference>
<evidence type="ECO:0000256" key="2">
    <source>
        <dbReference type="ARBA" id="ARBA00023315"/>
    </source>
</evidence>
<sequence>MGITIREPGEGDFFSWLALYEDYATYHGRQLTDQGALVVWSWLSEPSHSERGLVAVGDDGALIGLVHFHDVPRPLDGVHALHIDDLFVLEEHREQGYGRALIESVASLGAASGIRSVEWIAKPADGESRGFYDEIGDFTEVAVYRLRQAEESAADDDGSSDAQDIAETPADAVQVDGSELQAQPEAQHEDVDGQSVDAASATETTEPVPNGHSPEAPAAEEPAEDAAAEGEEQAAEHAEPADEHQES</sequence>
<keyword evidence="6" id="KW-1185">Reference proteome</keyword>
<dbReference type="SUPFAM" id="SSF55729">
    <property type="entry name" value="Acyl-CoA N-acyltransferases (Nat)"/>
    <property type="match status" value="1"/>
</dbReference>
<dbReference type="PANTHER" id="PTHR10545">
    <property type="entry name" value="DIAMINE N-ACETYLTRANSFERASE"/>
    <property type="match status" value="1"/>
</dbReference>
<keyword evidence="2" id="KW-0012">Acyltransferase</keyword>